<keyword evidence="2" id="KW-0479">Metal-binding</keyword>
<dbReference type="GO" id="GO:0006508">
    <property type="term" value="P:proteolysis"/>
    <property type="evidence" value="ECO:0007669"/>
    <property type="project" value="UniProtKB-KW"/>
</dbReference>
<proteinExistence type="predicted"/>
<dbReference type="InterPro" id="IPR043502">
    <property type="entry name" value="DNA/RNA_pol_sf"/>
</dbReference>
<dbReference type="GO" id="GO:0003676">
    <property type="term" value="F:nucleic acid binding"/>
    <property type="evidence" value="ECO:0007669"/>
    <property type="project" value="InterPro"/>
</dbReference>
<evidence type="ECO:0000256" key="5">
    <source>
        <dbReference type="SAM" id="MobiDB-lite"/>
    </source>
</evidence>
<keyword evidence="3" id="KW-0064">Aspartyl protease</keyword>
<feature type="compositionally biased region" description="Basic and acidic residues" evidence="5">
    <location>
        <begin position="1"/>
        <end position="10"/>
    </location>
</feature>
<dbReference type="InterPro" id="IPR012337">
    <property type="entry name" value="RNaseH-like_sf"/>
</dbReference>
<feature type="region of interest" description="Disordered" evidence="5">
    <location>
        <begin position="263"/>
        <end position="285"/>
    </location>
</feature>
<dbReference type="PANTHER" id="PTHR42648">
    <property type="entry name" value="TRANSPOSASE, PUTATIVE-RELATED"/>
    <property type="match status" value="1"/>
</dbReference>
<organism evidence="7">
    <name type="scientific">Tanacetum cinerariifolium</name>
    <name type="common">Dalmatian daisy</name>
    <name type="synonym">Chrysanthemum cinerariifolium</name>
    <dbReference type="NCBI Taxonomy" id="118510"/>
    <lineage>
        <taxon>Eukaryota</taxon>
        <taxon>Viridiplantae</taxon>
        <taxon>Streptophyta</taxon>
        <taxon>Embryophyta</taxon>
        <taxon>Tracheophyta</taxon>
        <taxon>Spermatophyta</taxon>
        <taxon>Magnoliopsida</taxon>
        <taxon>eudicotyledons</taxon>
        <taxon>Gunneridae</taxon>
        <taxon>Pentapetalae</taxon>
        <taxon>asterids</taxon>
        <taxon>campanulids</taxon>
        <taxon>Asterales</taxon>
        <taxon>Asteraceae</taxon>
        <taxon>Asteroideae</taxon>
        <taxon>Anthemideae</taxon>
        <taxon>Anthemidinae</taxon>
        <taxon>Tanacetum</taxon>
    </lineage>
</organism>
<dbReference type="EMBL" id="BKCJ010000235">
    <property type="protein sequence ID" value="GEU31278.1"/>
    <property type="molecule type" value="Genomic_DNA"/>
</dbReference>
<evidence type="ECO:0000313" key="7">
    <source>
        <dbReference type="EMBL" id="GEU31278.1"/>
    </source>
</evidence>
<name>A0A6L2J2N1_TANCI</name>
<evidence type="ECO:0000256" key="3">
    <source>
        <dbReference type="ARBA" id="ARBA00022750"/>
    </source>
</evidence>
<dbReference type="Pfam" id="PF14223">
    <property type="entry name" value="Retrotran_gag_2"/>
    <property type="match status" value="1"/>
</dbReference>
<dbReference type="PANTHER" id="PTHR42648:SF32">
    <property type="entry name" value="RIBONUCLEASE H-LIKE DOMAIN, GAG-PRE-INTEGRASE DOMAIN PROTEIN-RELATED"/>
    <property type="match status" value="1"/>
</dbReference>
<dbReference type="InterPro" id="IPR001584">
    <property type="entry name" value="Integrase_cat-core"/>
</dbReference>
<dbReference type="Gene3D" id="3.30.420.10">
    <property type="entry name" value="Ribonuclease H-like superfamily/Ribonuclease H"/>
    <property type="match status" value="1"/>
</dbReference>
<feature type="compositionally biased region" description="Polar residues" evidence="5">
    <location>
        <begin position="788"/>
        <end position="802"/>
    </location>
</feature>
<dbReference type="GO" id="GO:0015074">
    <property type="term" value="P:DNA integration"/>
    <property type="evidence" value="ECO:0007669"/>
    <property type="project" value="InterPro"/>
</dbReference>
<dbReference type="GO" id="GO:0046872">
    <property type="term" value="F:metal ion binding"/>
    <property type="evidence" value="ECO:0007669"/>
    <property type="project" value="UniProtKB-KW"/>
</dbReference>
<evidence type="ECO:0000256" key="1">
    <source>
        <dbReference type="ARBA" id="ARBA00022670"/>
    </source>
</evidence>
<feature type="compositionally biased region" description="Basic and acidic residues" evidence="5">
    <location>
        <begin position="830"/>
        <end position="847"/>
    </location>
</feature>
<dbReference type="InterPro" id="IPR039537">
    <property type="entry name" value="Retrotran_Ty1/copia-like"/>
</dbReference>
<accession>A0A6L2J2N1</accession>
<dbReference type="InterPro" id="IPR036397">
    <property type="entry name" value="RNaseH_sf"/>
</dbReference>
<dbReference type="Pfam" id="PF22936">
    <property type="entry name" value="Pol_BBD"/>
    <property type="match status" value="1"/>
</dbReference>
<keyword evidence="4" id="KW-0378">Hydrolase</keyword>
<feature type="region of interest" description="Disordered" evidence="5">
    <location>
        <begin position="830"/>
        <end position="855"/>
    </location>
</feature>
<feature type="domain" description="Integrase catalytic" evidence="6">
    <location>
        <begin position="543"/>
        <end position="712"/>
    </location>
</feature>
<evidence type="ECO:0000259" key="6">
    <source>
        <dbReference type="PROSITE" id="PS50994"/>
    </source>
</evidence>
<evidence type="ECO:0000256" key="2">
    <source>
        <dbReference type="ARBA" id="ARBA00022723"/>
    </source>
</evidence>
<comment type="caution">
    <text evidence="7">The sequence shown here is derived from an EMBL/GenBank/DDBJ whole genome shotgun (WGS) entry which is preliminary data.</text>
</comment>
<dbReference type="InterPro" id="IPR013103">
    <property type="entry name" value="RVT_2"/>
</dbReference>
<dbReference type="GO" id="GO:0004190">
    <property type="term" value="F:aspartic-type endopeptidase activity"/>
    <property type="evidence" value="ECO:0007669"/>
    <property type="project" value="UniProtKB-KW"/>
</dbReference>
<dbReference type="SUPFAM" id="SSF56672">
    <property type="entry name" value="DNA/RNA polymerases"/>
    <property type="match status" value="1"/>
</dbReference>
<keyword evidence="1" id="KW-0645">Protease</keyword>
<dbReference type="SUPFAM" id="SSF53098">
    <property type="entry name" value="Ribonuclease H-like"/>
    <property type="match status" value="1"/>
</dbReference>
<dbReference type="InterPro" id="IPR054722">
    <property type="entry name" value="PolX-like_BBD"/>
</dbReference>
<evidence type="ECO:0000256" key="4">
    <source>
        <dbReference type="ARBA" id="ARBA00022801"/>
    </source>
</evidence>
<feature type="region of interest" description="Disordered" evidence="5">
    <location>
        <begin position="1"/>
        <end position="26"/>
    </location>
</feature>
<reference evidence="7" key="1">
    <citation type="journal article" date="2019" name="Sci. Rep.">
        <title>Draft genome of Tanacetum cinerariifolium, the natural source of mosquito coil.</title>
        <authorList>
            <person name="Yamashiro T."/>
            <person name="Shiraishi A."/>
            <person name="Satake H."/>
            <person name="Nakayama K."/>
        </authorList>
    </citation>
    <scope>NUCLEOTIDE SEQUENCE</scope>
</reference>
<feature type="region of interest" description="Disordered" evidence="5">
    <location>
        <begin position="390"/>
        <end position="419"/>
    </location>
</feature>
<sequence length="1317" mass="148630">MTRDDNRDGDQPETSNTTPPIPPPTQQISYCFIHQTPYPEEGGISYMGHEDGTLLEPYRLSNMASDTKWQWSYFCHNSNDESKKTQKYLLKQQLEGFSVSASEGLHKGYDRFQTLLSQLEIHGAGVSHEDANQKFLRSLPSSWSQVALIMRTKPGLDTLSFNDLYNNLRVFERDVKGTTASSSNTQNVAFVSADNTNSTNDVSDAYSVSSLFVSKSHKEGSSSYTEEVIHSFFTNQSSGHDSMRIKKFYKRTGRKLQDCRAKRNQDSRRRYGGYNGNKARDNGRIPAYQDDSKALVTIDGEDIDWSRYLEEDTQNYYMMAYSSSNLGSNNETLVDESDAKTCENASSESNSSVEKTTFMPAPVNNAPKVVCEPKMCTDALIIEEYESDSDDVSVENVKETGTPNHCPKLEKQDRHGHTRKGLGYTRKTCFVCGGFSHLIRDCDFHEKRMAKQAALTISKNKVTGQKENRPVWNNVQRVNHQNKSVPSVVLTKTGTFPVNAARQNYSRQAASTSTASKVNTARPFDDPHKALKDKGIVDRGCSRHMTGNKAHLADYQEFKGGFVAFGGSNGRIYGKGKIKVGRFSWVYFLKSKDETTPILKDFIRQAENQFNHKVKTIRSDNGTEFKNHELIEFYGLKGIKREYRNARTPQQNTVTERKNRTLIEAARTMLADSFFPTTFWAEAVNTSCYFLNRVLVTKPQYKTPYELLTGRQPIISYIRPFGCHVSILNTIDQLSKFDGKSDSGFLVGYSLNTKAFRMFDLDFLTNSMNCEPVSVENQANKSAGPKEANNSVGTQANDDQSANSKEINLDDEHFILPIWSSYSTPEELEKLKRQEKKANDAARKEATQENQNANTNSTNLLNVVCTPISIAGPSIALNDGEPSYHDDPSMPNLKDIYASPSEGIFIDSSYDDEGVVTDFNNLETIVTVSLTQLEYTPFILKLKFLEIIYQLFRQEVKCTRIMKLVLLKKAIGTKWVYRNKKDERGVVVRNKARLVVQGHRQEEGIYYNEVFAPVARIEAIRIFLAFASYVGFIVYQMDVKSAFLYGTIDEEVYVTQPPGFVDPKFPNKKSGYRRGAIDKTLFIKQEKKDIMLVQVYVDDIIFGSTKKSWCDEFEELMKNSVKTASTPIETQKPLVKDKEAADVDVTPKTSHLQVVKRIFRYLKGKPKLGLSNPKVSLFDLEAYSYSDYAGANLDRKSTTGGCQFLNTRLISCGFKFLVVNVGLLNLYLHWLRGAYLKLLLPSIEVKLDLKSSCWDRRSLSVGFHTTPQMVINSHQELASPVADGSCKELASPKQTDLGVNTPRCDEDGLEIKELMVS</sequence>
<dbReference type="Pfam" id="PF07727">
    <property type="entry name" value="RVT_2"/>
    <property type="match status" value="1"/>
</dbReference>
<dbReference type="PROSITE" id="PS50994">
    <property type="entry name" value="INTEGRASE"/>
    <property type="match status" value="1"/>
</dbReference>
<protein>
    <submittedName>
        <fullName evidence="7">Putative ribonuclease H-like domain-containing protein</fullName>
    </submittedName>
</protein>
<gene>
    <name evidence="7" type="ORF">Tci_003256</name>
</gene>
<feature type="region of interest" description="Disordered" evidence="5">
    <location>
        <begin position="778"/>
        <end position="802"/>
    </location>
</feature>